<keyword evidence="1" id="KW-0472">Membrane</keyword>
<proteinExistence type="predicted"/>
<dbReference type="Proteomes" id="UP001243330">
    <property type="component" value="Unassembled WGS sequence"/>
</dbReference>
<evidence type="ECO:0000313" key="3">
    <source>
        <dbReference type="Proteomes" id="UP001243330"/>
    </source>
</evidence>
<name>A0AAD9A7M5_9PEZI</name>
<reference evidence="2" key="1">
    <citation type="submission" date="2023-01" db="EMBL/GenBank/DDBJ databases">
        <title>Colletotrichum chrysophilum M932 genome sequence.</title>
        <authorList>
            <person name="Baroncelli R."/>
        </authorList>
    </citation>
    <scope>NUCLEOTIDE SEQUENCE</scope>
    <source>
        <strain evidence="2">M932</strain>
    </source>
</reference>
<protein>
    <submittedName>
        <fullName evidence="2">Uncharacterized protein</fullName>
    </submittedName>
</protein>
<keyword evidence="3" id="KW-1185">Reference proteome</keyword>
<sequence length="199" mass="22529">MPPGLYAVAAAGVAVEGFMFAAALEGKLEDWRRFCVRHRRLVSPIRAETHGRHRPIIELVIRWDKPGRSFASDLASQDAGIRRAEASRSLSPQAPLGGAFMRPWHDRFECARGGTEKQWEARAPSHSPMNGLREPMAPRSANPWHLPARFRVVSCQWHHGDLSPSAVPIVHPPRRSLRTEKRAVARFHRRDIYWGLEGQ</sequence>
<evidence type="ECO:0000256" key="1">
    <source>
        <dbReference type="SAM" id="Phobius"/>
    </source>
</evidence>
<organism evidence="2 3">
    <name type="scientific">Colletotrichum chrysophilum</name>
    <dbReference type="NCBI Taxonomy" id="1836956"/>
    <lineage>
        <taxon>Eukaryota</taxon>
        <taxon>Fungi</taxon>
        <taxon>Dikarya</taxon>
        <taxon>Ascomycota</taxon>
        <taxon>Pezizomycotina</taxon>
        <taxon>Sordariomycetes</taxon>
        <taxon>Hypocreomycetidae</taxon>
        <taxon>Glomerellales</taxon>
        <taxon>Glomerellaceae</taxon>
        <taxon>Colletotrichum</taxon>
        <taxon>Colletotrichum gloeosporioides species complex</taxon>
    </lineage>
</organism>
<feature type="transmembrane region" description="Helical" evidence="1">
    <location>
        <begin position="6"/>
        <end position="24"/>
    </location>
</feature>
<dbReference type="EMBL" id="JAQOWY010000382">
    <property type="protein sequence ID" value="KAK1842998.1"/>
    <property type="molecule type" value="Genomic_DNA"/>
</dbReference>
<accession>A0AAD9A7M5</accession>
<dbReference type="AlphaFoldDB" id="A0AAD9A7M5"/>
<gene>
    <name evidence="2" type="ORF">CCHR01_14368</name>
</gene>
<evidence type="ECO:0000313" key="2">
    <source>
        <dbReference type="EMBL" id="KAK1842998.1"/>
    </source>
</evidence>
<keyword evidence="1" id="KW-0812">Transmembrane</keyword>
<comment type="caution">
    <text evidence="2">The sequence shown here is derived from an EMBL/GenBank/DDBJ whole genome shotgun (WGS) entry which is preliminary data.</text>
</comment>
<keyword evidence="1" id="KW-1133">Transmembrane helix</keyword>